<dbReference type="InterPro" id="IPR036034">
    <property type="entry name" value="PDZ_sf"/>
</dbReference>
<evidence type="ECO:0000256" key="3">
    <source>
        <dbReference type="ARBA" id="ARBA00022825"/>
    </source>
</evidence>
<dbReference type="PANTHER" id="PTHR45980">
    <property type="match status" value="1"/>
</dbReference>
<dbReference type="AlphaFoldDB" id="A0A381YZI3"/>
<dbReference type="GO" id="GO:0004252">
    <property type="term" value="F:serine-type endopeptidase activity"/>
    <property type="evidence" value="ECO:0007669"/>
    <property type="project" value="TreeGrafter"/>
</dbReference>
<dbReference type="Gene3D" id="2.30.42.10">
    <property type="match status" value="1"/>
</dbReference>
<feature type="non-terminal residue" evidence="5">
    <location>
        <position position="442"/>
    </location>
</feature>
<dbReference type="Gene3D" id="3.20.190.20">
    <property type="match status" value="1"/>
</dbReference>
<feature type="domain" description="Protease Do-like PDZ" evidence="4">
    <location>
        <begin position="342"/>
        <end position="439"/>
    </location>
</feature>
<organism evidence="5">
    <name type="scientific">marine metagenome</name>
    <dbReference type="NCBI Taxonomy" id="408172"/>
    <lineage>
        <taxon>unclassified sequences</taxon>
        <taxon>metagenomes</taxon>
        <taxon>ecological metagenomes</taxon>
    </lineage>
</organism>
<dbReference type="InterPro" id="IPR046449">
    <property type="entry name" value="DEGP_PDZ_sf"/>
</dbReference>
<gene>
    <name evidence="5" type="ORF">METZ01_LOCUS134857</name>
</gene>
<dbReference type="Pfam" id="PF17815">
    <property type="entry name" value="PDZ_3"/>
    <property type="match status" value="1"/>
</dbReference>
<sequence length="442" mass="48825">MTLLAVGLVASTFSAPGADRGPSAMQKSIVRFDVTRNDHNFRVPWDKRAQSVSKLGAVIDGNEVLTTAQGLANHTLVRLQKGGRGRWFNGEVKWVDFQANLAVVGVSDEIFWSDLTPIQFAEADELRDDLQVVRWRAGNIERRAAEFSRFTVADANFNQAPRIELKASSEIEGAGRGELMVSGAKVVGLVASKSGSTCSVIPAPFITAALKLRADGNYRGLGYFDFIWQPASNPATTEFFELNGPARGVLVIKTSTRPGAKSPLNLHDIILEVDGFPIDIQGDYLDPDYGHVIMEYLACRNKWAGDIVKLKVWRDGKTQQIDYTLPKADFTENLVTDRPEGAEPTYLIAGGLVFVPLSAEYLSSWGKDWQRNAPFRLVFYNNQKPEKAQRSLVVLSLVLPDFYNIGYQERNAQNLVLDKANGLRIDTLKSLANALKSPEDGF</sequence>
<dbReference type="SUPFAM" id="SSF50156">
    <property type="entry name" value="PDZ domain-like"/>
    <property type="match status" value="1"/>
</dbReference>
<evidence type="ECO:0000256" key="1">
    <source>
        <dbReference type="ARBA" id="ARBA00022670"/>
    </source>
</evidence>
<dbReference type="GO" id="GO:0006508">
    <property type="term" value="P:proteolysis"/>
    <property type="evidence" value="ECO:0007669"/>
    <property type="project" value="UniProtKB-KW"/>
</dbReference>
<proteinExistence type="predicted"/>
<protein>
    <recommendedName>
        <fullName evidence="4">Protease Do-like PDZ domain-containing protein</fullName>
    </recommendedName>
</protein>
<keyword evidence="1" id="KW-0645">Protease</keyword>
<keyword evidence="2" id="KW-0378">Hydrolase</keyword>
<evidence type="ECO:0000313" key="5">
    <source>
        <dbReference type="EMBL" id="SVA82003.1"/>
    </source>
</evidence>
<dbReference type="PANTHER" id="PTHR45980:SF9">
    <property type="entry name" value="PROTEASE DO-LIKE 10, MITOCHONDRIAL-RELATED"/>
    <property type="match status" value="1"/>
</dbReference>
<evidence type="ECO:0000259" key="4">
    <source>
        <dbReference type="Pfam" id="PF17815"/>
    </source>
</evidence>
<dbReference type="EMBL" id="UINC01019374">
    <property type="protein sequence ID" value="SVA82003.1"/>
    <property type="molecule type" value="Genomic_DNA"/>
</dbReference>
<evidence type="ECO:0000256" key="2">
    <source>
        <dbReference type="ARBA" id="ARBA00022801"/>
    </source>
</evidence>
<dbReference type="InterPro" id="IPR041517">
    <property type="entry name" value="DEGP_PDZ"/>
</dbReference>
<keyword evidence="3" id="KW-0720">Serine protease</keyword>
<name>A0A381YZI3_9ZZZZ</name>
<accession>A0A381YZI3</accession>
<reference evidence="5" key="1">
    <citation type="submission" date="2018-05" db="EMBL/GenBank/DDBJ databases">
        <authorList>
            <person name="Lanie J.A."/>
            <person name="Ng W.-L."/>
            <person name="Kazmierczak K.M."/>
            <person name="Andrzejewski T.M."/>
            <person name="Davidsen T.M."/>
            <person name="Wayne K.J."/>
            <person name="Tettelin H."/>
            <person name="Glass J.I."/>
            <person name="Rusch D."/>
            <person name="Podicherti R."/>
            <person name="Tsui H.-C.T."/>
            <person name="Winkler M.E."/>
        </authorList>
    </citation>
    <scope>NUCLEOTIDE SEQUENCE</scope>
</reference>